<dbReference type="InterPro" id="IPR003615">
    <property type="entry name" value="HNH_nuc"/>
</dbReference>
<dbReference type="SMART" id="SM00507">
    <property type="entry name" value="HNHc"/>
    <property type="match status" value="1"/>
</dbReference>
<reference evidence="2 3" key="1">
    <citation type="submission" date="2016-10" db="EMBL/GenBank/DDBJ databases">
        <authorList>
            <person name="de Groot N.N."/>
        </authorList>
    </citation>
    <scope>NUCLEOTIDE SEQUENCE [LARGE SCALE GENOMIC DNA]</scope>
    <source>
        <strain evidence="2 3">DSM 45434</strain>
    </source>
</reference>
<gene>
    <name evidence="2" type="ORF">SAMN04488539_0050</name>
</gene>
<keyword evidence="2" id="KW-0255">Endonuclease</keyword>
<keyword evidence="2" id="KW-0378">Hydrolase</keyword>
<protein>
    <submittedName>
        <fullName evidence="2">HNH endonuclease</fullName>
    </submittedName>
</protein>
<dbReference type="InterPro" id="IPR002711">
    <property type="entry name" value="HNH"/>
</dbReference>
<name>A0A1H1L3N0_9CORY</name>
<evidence type="ECO:0000259" key="1">
    <source>
        <dbReference type="SMART" id="SM00507"/>
    </source>
</evidence>
<organism evidence="2 3">
    <name type="scientific">Corynebacterium timonense</name>
    <dbReference type="NCBI Taxonomy" id="441500"/>
    <lineage>
        <taxon>Bacteria</taxon>
        <taxon>Bacillati</taxon>
        <taxon>Actinomycetota</taxon>
        <taxon>Actinomycetes</taxon>
        <taxon>Mycobacteriales</taxon>
        <taxon>Corynebacteriaceae</taxon>
        <taxon>Corynebacterium</taxon>
    </lineage>
</organism>
<dbReference type="GO" id="GO:0003676">
    <property type="term" value="F:nucleic acid binding"/>
    <property type="evidence" value="ECO:0007669"/>
    <property type="project" value="InterPro"/>
</dbReference>
<evidence type="ECO:0000313" key="3">
    <source>
        <dbReference type="Proteomes" id="UP000182237"/>
    </source>
</evidence>
<dbReference type="OrthoDB" id="4752861at2"/>
<sequence>MDTPPTTVSRDSAPAHIAHTIEKGFGVFSRRKAQILYAIALFDVLGLAPQFGAQTTALWLVRSIAVPNSTAHEYVRVARAMLRFEVMAQAFLEGRTNYSKVRLILPPLTKDNEAELVELACTMTFHELEIALLQFRQPAQKATRTSYVRLKAAPDGRIKLWADFNAAEGARVMAAMKVGELAWHDVNWASLAGNDATVDPERIDAEIDRQDKKTRGCSGFGLPIGEVLVSAFMGMVNMTLSRPRNPLRAPGAHVNVVMTTDGKAYLPYNPGAPSKAVKNFLANAHYRLNRVDDTGLVLNSGRAFRLASDAQVNALMLMWRHQCAMPGCSHTRFIEMHHVRDWADGGPTDLDNLLPLCSACHSLVSDNHITILRDGGDFHFLGPGGVRYVSTDRGLPVRNDDARTLEEFNELSWV</sequence>
<dbReference type="EMBL" id="LT629765">
    <property type="protein sequence ID" value="SDR69168.1"/>
    <property type="molecule type" value="Genomic_DNA"/>
</dbReference>
<dbReference type="GO" id="GO:0004519">
    <property type="term" value="F:endonuclease activity"/>
    <property type="evidence" value="ECO:0007669"/>
    <property type="project" value="UniProtKB-KW"/>
</dbReference>
<proteinExistence type="predicted"/>
<keyword evidence="3" id="KW-1185">Reference proteome</keyword>
<dbReference type="Pfam" id="PF01844">
    <property type="entry name" value="HNH"/>
    <property type="match status" value="1"/>
</dbReference>
<dbReference type="Gene3D" id="1.10.30.50">
    <property type="match status" value="1"/>
</dbReference>
<dbReference type="CDD" id="cd00085">
    <property type="entry name" value="HNHc"/>
    <property type="match status" value="1"/>
</dbReference>
<dbReference type="STRING" id="1203190.GCA_000312345_02386"/>
<dbReference type="eggNOG" id="COG1403">
    <property type="taxonomic scope" value="Bacteria"/>
</dbReference>
<dbReference type="AlphaFoldDB" id="A0A1H1L3N0"/>
<dbReference type="GO" id="GO:0008270">
    <property type="term" value="F:zinc ion binding"/>
    <property type="evidence" value="ECO:0007669"/>
    <property type="project" value="InterPro"/>
</dbReference>
<keyword evidence="2" id="KW-0540">Nuclease</keyword>
<dbReference type="RefSeq" id="WP_040421880.1">
    <property type="nucleotide sequence ID" value="NZ_LT629765.1"/>
</dbReference>
<dbReference type="Proteomes" id="UP000182237">
    <property type="component" value="Chromosome I"/>
</dbReference>
<accession>A0A1H1L3N0</accession>
<evidence type="ECO:0000313" key="2">
    <source>
        <dbReference type="EMBL" id="SDR69168.1"/>
    </source>
</evidence>
<feature type="domain" description="HNH nuclease" evidence="1">
    <location>
        <begin position="310"/>
        <end position="362"/>
    </location>
</feature>